<dbReference type="KEGG" id="mrs:Murru_0413"/>
<organism evidence="1 2">
    <name type="scientific">Allomuricauda ruestringensis (strain DSM 13258 / CIP 107369 / LMG 19739 / B1)</name>
    <name type="common">Muricauda ruestringensis</name>
    <dbReference type="NCBI Taxonomy" id="886377"/>
    <lineage>
        <taxon>Bacteria</taxon>
        <taxon>Pseudomonadati</taxon>
        <taxon>Bacteroidota</taxon>
        <taxon>Flavobacteriia</taxon>
        <taxon>Flavobacteriales</taxon>
        <taxon>Flavobacteriaceae</taxon>
        <taxon>Flagellimonas</taxon>
    </lineage>
</organism>
<dbReference type="HOGENOM" id="CLU_3170400_0_0_10"/>
<accession>G2PRL8</accession>
<dbReference type="AlphaFoldDB" id="G2PRL8"/>
<reference evidence="2" key="1">
    <citation type="submission" date="2011-08" db="EMBL/GenBank/DDBJ databases">
        <title>The complete genome of Muricauda ruestringensis DSM 13258.</title>
        <authorList>
            <person name="Lucas S."/>
            <person name="Han J."/>
            <person name="Lapidus A."/>
            <person name="Bruce D."/>
            <person name="Goodwin L."/>
            <person name="Pitluck S."/>
            <person name="Peters L."/>
            <person name="Kyrpides N."/>
            <person name="Mavromatis K."/>
            <person name="Ivanova N."/>
            <person name="Ovchinnikova G."/>
            <person name="Teshima H."/>
            <person name="Detter J.C."/>
            <person name="Tapia R."/>
            <person name="Han C."/>
            <person name="Land M."/>
            <person name="Hauser L."/>
            <person name="Markowitz V."/>
            <person name="Cheng J.-F."/>
            <person name="Hugenholtz P."/>
            <person name="Woyke T."/>
            <person name="Wu D."/>
            <person name="Spring S."/>
            <person name="Schroeder M."/>
            <person name="Brambilla E."/>
            <person name="Klenk H.-P."/>
            <person name="Eisen J.A."/>
        </authorList>
    </citation>
    <scope>NUCLEOTIDE SEQUENCE [LARGE SCALE GENOMIC DNA]</scope>
    <source>
        <strain evidence="2">DSM 13258 / LMG 19739 / B1</strain>
    </source>
</reference>
<reference evidence="1 2" key="2">
    <citation type="journal article" date="2012" name="Stand. Genomic Sci.">
        <title>Complete genome sequence of the facultatively anaerobic, appendaged bacterium Muricauda ruestringensis type strain (B1(T)).</title>
        <authorList>
            <person name="Huntemann M."/>
            <person name="Teshima H."/>
            <person name="Lapidus A."/>
            <person name="Nolan M."/>
            <person name="Lucas S."/>
            <person name="Hammon N."/>
            <person name="Deshpande S."/>
            <person name="Cheng J.F."/>
            <person name="Tapia R."/>
            <person name="Goodwin L.A."/>
            <person name="Pitluck S."/>
            <person name="Liolios K."/>
            <person name="Pagani I."/>
            <person name="Ivanova N."/>
            <person name="Mavromatis K."/>
            <person name="Mikhailova N."/>
            <person name="Pati A."/>
            <person name="Chen A."/>
            <person name="Palaniappan K."/>
            <person name="Land M."/>
            <person name="Hauser L."/>
            <person name="Pan C."/>
            <person name="Brambilla E.M."/>
            <person name="Rohde M."/>
            <person name="Spring S."/>
            <person name="Goker M."/>
            <person name="Detter J.C."/>
            <person name="Bristow J."/>
            <person name="Eisen J.A."/>
            <person name="Markowitz V."/>
            <person name="Hugenholtz P."/>
            <person name="Kyrpides N.C."/>
            <person name="Klenk H.P."/>
            <person name="Woyke T."/>
        </authorList>
    </citation>
    <scope>NUCLEOTIDE SEQUENCE [LARGE SCALE GENOMIC DNA]</scope>
    <source>
        <strain evidence="2">DSM 13258 / LMG 19739 / B1</strain>
    </source>
</reference>
<protein>
    <submittedName>
        <fullName evidence="1">Uncharacterized protein</fullName>
    </submittedName>
</protein>
<sequence>MFYGGKITNLHLLFILPLFYLGQNEKKVIFAVYFIKLLIVDLKIKYY</sequence>
<evidence type="ECO:0000313" key="2">
    <source>
        <dbReference type="Proteomes" id="UP000008908"/>
    </source>
</evidence>
<proteinExistence type="predicted"/>
<dbReference type="EMBL" id="CP002999">
    <property type="protein sequence ID" value="AEM69467.1"/>
    <property type="molecule type" value="Genomic_DNA"/>
</dbReference>
<keyword evidence="2" id="KW-1185">Reference proteome</keyword>
<dbReference type="Proteomes" id="UP000008908">
    <property type="component" value="Chromosome"/>
</dbReference>
<name>G2PRL8_ALLRU</name>
<dbReference type="STRING" id="886377.Murru_0413"/>
<gene>
    <name evidence="1" type="ordered locus">Murru_0413</name>
</gene>
<evidence type="ECO:0000313" key="1">
    <source>
        <dbReference type="EMBL" id="AEM69467.1"/>
    </source>
</evidence>